<feature type="transmembrane region" description="Helical" evidence="14">
    <location>
        <begin position="14"/>
        <end position="34"/>
    </location>
</feature>
<keyword evidence="13 14" id="KW-0472">Membrane</keyword>
<keyword evidence="17" id="KW-1185">Reference proteome</keyword>
<dbReference type="Pfam" id="PF14689">
    <property type="entry name" value="SPOB_a"/>
    <property type="match status" value="1"/>
</dbReference>
<evidence type="ECO:0000256" key="10">
    <source>
        <dbReference type="ARBA" id="ARBA00022840"/>
    </source>
</evidence>
<dbReference type="OrthoDB" id="9792686at2"/>
<proteinExistence type="predicted"/>
<dbReference type="Pfam" id="PF02518">
    <property type="entry name" value="HATPase_c"/>
    <property type="match status" value="1"/>
</dbReference>
<dbReference type="GO" id="GO:0005886">
    <property type="term" value="C:plasma membrane"/>
    <property type="evidence" value="ECO:0007669"/>
    <property type="project" value="UniProtKB-SubCell"/>
</dbReference>
<keyword evidence="12" id="KW-0902">Two-component regulatory system</keyword>
<dbReference type="InterPro" id="IPR005467">
    <property type="entry name" value="His_kinase_dom"/>
</dbReference>
<dbReference type="InterPro" id="IPR004358">
    <property type="entry name" value="Sig_transdc_His_kin-like_C"/>
</dbReference>
<dbReference type="SMART" id="SM00387">
    <property type="entry name" value="HATPase_c"/>
    <property type="match status" value="1"/>
</dbReference>
<keyword evidence="8" id="KW-0547">Nucleotide-binding</keyword>
<evidence type="ECO:0000256" key="1">
    <source>
        <dbReference type="ARBA" id="ARBA00000085"/>
    </source>
</evidence>
<dbReference type="SUPFAM" id="SSF55890">
    <property type="entry name" value="Sporulation response regulatory protein Spo0B"/>
    <property type="match status" value="1"/>
</dbReference>
<dbReference type="SUPFAM" id="SSF55785">
    <property type="entry name" value="PYP-like sensor domain (PAS domain)"/>
    <property type="match status" value="1"/>
</dbReference>
<dbReference type="Proteomes" id="UP000094296">
    <property type="component" value="Unassembled WGS sequence"/>
</dbReference>
<dbReference type="AlphaFoldDB" id="A0A1E5G484"/>
<dbReference type="InterPro" id="IPR033463">
    <property type="entry name" value="sCache_3"/>
</dbReference>
<dbReference type="SUPFAM" id="SSF55874">
    <property type="entry name" value="ATPase domain of HSP90 chaperone/DNA topoisomerase II/histidine kinase"/>
    <property type="match status" value="1"/>
</dbReference>
<dbReference type="InterPro" id="IPR000014">
    <property type="entry name" value="PAS"/>
</dbReference>
<dbReference type="Gene3D" id="3.30.565.10">
    <property type="entry name" value="Histidine kinase-like ATPase, C-terminal domain"/>
    <property type="match status" value="1"/>
</dbReference>
<evidence type="ECO:0000256" key="4">
    <source>
        <dbReference type="ARBA" id="ARBA00022475"/>
    </source>
</evidence>
<dbReference type="InterPro" id="IPR039506">
    <property type="entry name" value="SPOB_a"/>
</dbReference>
<comment type="catalytic activity">
    <reaction evidence="1">
        <text>ATP + protein L-histidine = ADP + protein N-phospho-L-histidine.</text>
        <dbReference type="EC" id="2.7.13.3"/>
    </reaction>
</comment>
<evidence type="ECO:0000256" key="3">
    <source>
        <dbReference type="ARBA" id="ARBA00012438"/>
    </source>
</evidence>
<dbReference type="EC" id="2.7.13.3" evidence="3"/>
<name>A0A1E5G484_9FIRM</name>
<accession>A0A1E5G484</accession>
<gene>
    <name evidence="16" type="ORF">BHF68_12575</name>
</gene>
<dbReference type="PROSITE" id="PS50109">
    <property type="entry name" value="HIS_KIN"/>
    <property type="match status" value="1"/>
</dbReference>
<evidence type="ECO:0000256" key="6">
    <source>
        <dbReference type="ARBA" id="ARBA00022679"/>
    </source>
</evidence>
<dbReference type="InterPro" id="IPR036890">
    <property type="entry name" value="HATPase_C_sf"/>
</dbReference>
<evidence type="ECO:0000256" key="5">
    <source>
        <dbReference type="ARBA" id="ARBA00022553"/>
    </source>
</evidence>
<evidence type="ECO:0000256" key="11">
    <source>
        <dbReference type="ARBA" id="ARBA00022989"/>
    </source>
</evidence>
<dbReference type="STRING" id="766136.BHF68_12575"/>
<dbReference type="SUPFAM" id="SSF103190">
    <property type="entry name" value="Sensory domain-like"/>
    <property type="match status" value="1"/>
</dbReference>
<dbReference type="PANTHER" id="PTHR43547">
    <property type="entry name" value="TWO-COMPONENT HISTIDINE KINASE"/>
    <property type="match status" value="1"/>
</dbReference>
<keyword evidence="4" id="KW-1003">Cell membrane</keyword>
<evidence type="ECO:0000256" key="8">
    <source>
        <dbReference type="ARBA" id="ARBA00022741"/>
    </source>
</evidence>
<dbReference type="GO" id="GO:0000155">
    <property type="term" value="F:phosphorelay sensor kinase activity"/>
    <property type="evidence" value="ECO:0007669"/>
    <property type="project" value="InterPro"/>
</dbReference>
<evidence type="ECO:0000256" key="7">
    <source>
        <dbReference type="ARBA" id="ARBA00022692"/>
    </source>
</evidence>
<dbReference type="InterPro" id="IPR016120">
    <property type="entry name" value="Sig_transdc_His_kin_SpoOB"/>
</dbReference>
<keyword evidence="5" id="KW-0597">Phosphoprotein</keyword>
<dbReference type="Gene3D" id="3.30.450.20">
    <property type="entry name" value="PAS domain"/>
    <property type="match status" value="2"/>
</dbReference>
<evidence type="ECO:0000256" key="9">
    <source>
        <dbReference type="ARBA" id="ARBA00022777"/>
    </source>
</evidence>
<dbReference type="CDD" id="cd00130">
    <property type="entry name" value="PAS"/>
    <property type="match status" value="1"/>
</dbReference>
<dbReference type="InterPro" id="IPR003594">
    <property type="entry name" value="HATPase_dom"/>
</dbReference>
<dbReference type="PRINTS" id="PR00344">
    <property type="entry name" value="BCTRLSENSOR"/>
</dbReference>
<dbReference type="GO" id="GO:0005524">
    <property type="term" value="F:ATP binding"/>
    <property type="evidence" value="ECO:0007669"/>
    <property type="project" value="UniProtKB-KW"/>
</dbReference>
<dbReference type="InterPro" id="IPR035965">
    <property type="entry name" value="PAS-like_dom_sf"/>
</dbReference>
<dbReference type="RefSeq" id="WP_069642299.1">
    <property type="nucleotide sequence ID" value="NZ_MIJE01000002.1"/>
</dbReference>
<dbReference type="Pfam" id="PF17203">
    <property type="entry name" value="sCache_3_2"/>
    <property type="match status" value="1"/>
</dbReference>
<evidence type="ECO:0000259" key="15">
    <source>
        <dbReference type="PROSITE" id="PS50109"/>
    </source>
</evidence>
<evidence type="ECO:0000256" key="2">
    <source>
        <dbReference type="ARBA" id="ARBA00004651"/>
    </source>
</evidence>
<dbReference type="EMBL" id="MIJE01000002">
    <property type="protein sequence ID" value="OEF97902.1"/>
    <property type="molecule type" value="Genomic_DNA"/>
</dbReference>
<feature type="domain" description="Histidine kinase" evidence="15">
    <location>
        <begin position="426"/>
        <end position="529"/>
    </location>
</feature>
<keyword evidence="9 16" id="KW-0418">Kinase</keyword>
<dbReference type="InterPro" id="IPR029151">
    <property type="entry name" value="Sensor-like_sf"/>
</dbReference>
<keyword evidence="6" id="KW-0808">Transferase</keyword>
<reference evidence="16 17" key="1">
    <citation type="submission" date="2016-09" db="EMBL/GenBank/DDBJ databases">
        <title>Draft genome sequence for the type strain of Desulfuribacillus alkaliarsenatis AHT28, an obligately anaerobic, sulfidogenic bacterium isolated from Russian soda lake sediments.</title>
        <authorList>
            <person name="Abin C.A."/>
            <person name="Hollibaugh J.T."/>
        </authorList>
    </citation>
    <scope>NUCLEOTIDE SEQUENCE [LARGE SCALE GENOMIC DNA]</scope>
    <source>
        <strain evidence="16 17">AHT28</strain>
    </source>
</reference>
<evidence type="ECO:0000313" key="17">
    <source>
        <dbReference type="Proteomes" id="UP000094296"/>
    </source>
</evidence>
<evidence type="ECO:0000256" key="13">
    <source>
        <dbReference type="ARBA" id="ARBA00023136"/>
    </source>
</evidence>
<keyword evidence="7 14" id="KW-0812">Transmembrane</keyword>
<dbReference type="PANTHER" id="PTHR43547:SF10">
    <property type="entry name" value="SENSOR HISTIDINE KINASE DCUS"/>
    <property type="match status" value="1"/>
</dbReference>
<comment type="caution">
    <text evidence="16">The sequence shown here is derived from an EMBL/GenBank/DDBJ whole genome shotgun (WGS) entry which is preliminary data.</text>
</comment>
<protein>
    <recommendedName>
        <fullName evidence="3">histidine kinase</fullName>
        <ecNumber evidence="3">2.7.13.3</ecNumber>
    </recommendedName>
</protein>
<evidence type="ECO:0000313" key="16">
    <source>
        <dbReference type="EMBL" id="OEF97902.1"/>
    </source>
</evidence>
<evidence type="ECO:0000256" key="12">
    <source>
        <dbReference type="ARBA" id="ARBA00023012"/>
    </source>
</evidence>
<comment type="subcellular location">
    <subcellularLocation>
        <location evidence="2">Cell membrane</location>
        <topology evidence="2">Multi-pass membrane protein</topology>
    </subcellularLocation>
</comment>
<keyword evidence="11 14" id="KW-1133">Transmembrane helix</keyword>
<sequence>MEYYNKPITLRTKITILVFGLVFVSSLLGALLLVENVQRSVEVELGERVMAIAKTVAQMDELKENISDPEGWKKIQPIAERVRLATNIEYIVVLNMDRIRYSSPLEDRIGTRFSGGDEGPAFAEHEYISPAKGVLGPSVRAFVPIMDESQQLGVVVAGVLTPTYTSLIQKYRIDIYLSLIGALVLGFIGSWLLASNVKRQLFNMEPIEIARQLKERSAVFHTIKEGIIAVDRDGKVSLANEQAKNIFNFSTNIIGECFQHLLPDSPVYNVMDTGSIELNKNMLINNKVYITSFMPIKVNEQILGAVITLQEQSEAYLIAEELTGVKKFIEALRVQNHEHMNKLHTIAGLLQLQQYDKALDYVFTITEEHQALTGFLTKNFTDYSISGLLLGKYSRGKELGIEIMIDPKSTLKSLPEGIGASTFVIIIGNLLENAMDAVTCNPIGQRSIYIHIYETKEDINIVVRDNGSGIKDSIKSRIFEQGFTTKTTSNHGIGLALVKEYIEAANGTIHFETEISEGSTFFVVIPKHRF</sequence>
<feature type="transmembrane region" description="Helical" evidence="14">
    <location>
        <begin position="175"/>
        <end position="194"/>
    </location>
</feature>
<evidence type="ECO:0000256" key="14">
    <source>
        <dbReference type="SAM" id="Phobius"/>
    </source>
</evidence>
<keyword evidence="10" id="KW-0067">ATP-binding</keyword>
<organism evidence="16 17">
    <name type="scientific">Desulfuribacillus alkaliarsenatis</name>
    <dbReference type="NCBI Taxonomy" id="766136"/>
    <lineage>
        <taxon>Bacteria</taxon>
        <taxon>Bacillati</taxon>
        <taxon>Bacillota</taxon>
        <taxon>Desulfuribacillia</taxon>
        <taxon>Desulfuribacillales</taxon>
        <taxon>Desulfuribacillaceae</taxon>
        <taxon>Desulfuribacillus</taxon>
    </lineage>
</organism>